<name>A0ABP0LM47_9DINO</name>
<keyword evidence="3" id="KW-1185">Reference proteome</keyword>
<proteinExistence type="predicted"/>
<evidence type="ECO:0000313" key="2">
    <source>
        <dbReference type="EMBL" id="CAK9040013.1"/>
    </source>
</evidence>
<feature type="compositionally biased region" description="Basic and acidic residues" evidence="1">
    <location>
        <begin position="9"/>
        <end position="35"/>
    </location>
</feature>
<sequence length="235" mass="25202">RKGAKVQSKTKDTKQKKGKTQPDKRKGKDVKEVRKPALKMKAPGGERKEPRRVTFAGTKVVNQGKPSAAKEKPKLDVRAIQETINKMADAAAARKKEAAATAKKDAKAEKIMALNAKVEKVLPKIKSPAGVTTPPCRVRSKSSPRPSPTENGTEKRKSSALETAAKKAQAVAELDAQEGMMTFLEDLKKELQVRGESVSDSVAAVLKSKVLDAKEAEGSDDDGSNADTEADDDEG</sequence>
<feature type="non-terminal residue" evidence="2">
    <location>
        <position position="1"/>
    </location>
</feature>
<feature type="region of interest" description="Disordered" evidence="1">
    <location>
        <begin position="210"/>
        <end position="235"/>
    </location>
</feature>
<dbReference type="EMBL" id="CAXAMN010013152">
    <property type="protein sequence ID" value="CAK9040013.1"/>
    <property type="molecule type" value="Genomic_DNA"/>
</dbReference>
<feature type="region of interest" description="Disordered" evidence="1">
    <location>
        <begin position="122"/>
        <end position="166"/>
    </location>
</feature>
<comment type="caution">
    <text evidence="2">The sequence shown here is derived from an EMBL/GenBank/DDBJ whole genome shotgun (WGS) entry which is preliminary data.</text>
</comment>
<feature type="region of interest" description="Disordered" evidence="1">
    <location>
        <begin position="1"/>
        <end position="76"/>
    </location>
</feature>
<gene>
    <name evidence="2" type="ORF">CCMP2556_LOCUS21614</name>
</gene>
<dbReference type="Proteomes" id="UP001642484">
    <property type="component" value="Unassembled WGS sequence"/>
</dbReference>
<feature type="non-terminal residue" evidence="2">
    <location>
        <position position="235"/>
    </location>
</feature>
<evidence type="ECO:0000256" key="1">
    <source>
        <dbReference type="SAM" id="MobiDB-lite"/>
    </source>
</evidence>
<feature type="compositionally biased region" description="Acidic residues" evidence="1">
    <location>
        <begin position="218"/>
        <end position="235"/>
    </location>
</feature>
<evidence type="ECO:0000313" key="3">
    <source>
        <dbReference type="Proteomes" id="UP001642484"/>
    </source>
</evidence>
<reference evidence="2 3" key="1">
    <citation type="submission" date="2024-02" db="EMBL/GenBank/DDBJ databases">
        <authorList>
            <person name="Chen Y."/>
            <person name="Shah S."/>
            <person name="Dougan E. K."/>
            <person name="Thang M."/>
            <person name="Chan C."/>
        </authorList>
    </citation>
    <scope>NUCLEOTIDE SEQUENCE [LARGE SCALE GENOMIC DNA]</scope>
</reference>
<accession>A0ABP0LM47</accession>
<protein>
    <submittedName>
        <fullName evidence="2">Uncharacterized protein</fullName>
    </submittedName>
</protein>
<feature type="compositionally biased region" description="Low complexity" evidence="1">
    <location>
        <begin position="134"/>
        <end position="144"/>
    </location>
</feature>
<organism evidence="2 3">
    <name type="scientific">Durusdinium trenchii</name>
    <dbReference type="NCBI Taxonomy" id="1381693"/>
    <lineage>
        <taxon>Eukaryota</taxon>
        <taxon>Sar</taxon>
        <taxon>Alveolata</taxon>
        <taxon>Dinophyceae</taxon>
        <taxon>Suessiales</taxon>
        <taxon>Symbiodiniaceae</taxon>
        <taxon>Durusdinium</taxon>
    </lineage>
</organism>